<feature type="region of interest" description="Disordered" evidence="1">
    <location>
        <begin position="118"/>
        <end position="141"/>
    </location>
</feature>
<evidence type="ECO:0000256" key="2">
    <source>
        <dbReference type="SAM" id="SignalP"/>
    </source>
</evidence>
<evidence type="ECO:0000313" key="3">
    <source>
        <dbReference type="EMBL" id="KAL0867488.1"/>
    </source>
</evidence>
<name>A0ABR3HAP0_LOXSC</name>
<feature type="compositionally biased region" description="Basic and acidic residues" evidence="1">
    <location>
        <begin position="120"/>
        <end position="141"/>
    </location>
</feature>
<keyword evidence="4" id="KW-1185">Reference proteome</keyword>
<keyword evidence="2" id="KW-0732">Signal</keyword>
<accession>A0ABR3HAP0</accession>
<protein>
    <submittedName>
        <fullName evidence="3">Uncharacterized protein</fullName>
    </submittedName>
</protein>
<evidence type="ECO:0000313" key="4">
    <source>
        <dbReference type="Proteomes" id="UP001549920"/>
    </source>
</evidence>
<comment type="caution">
    <text evidence="3">The sequence shown here is derived from an EMBL/GenBank/DDBJ whole genome shotgun (WGS) entry which is preliminary data.</text>
</comment>
<sequence>MYCIYLIYLFFAIVFVFPVSTNKSLPYGGSRTSPAIEARVYEGATNLLPPDDEGPPAQPTVPAEPEAPSTSWLMGVVRDWLPRGSSSGLGSSSLMGAAVSQPPAMGGFAKWLLGVEDSSDDKCDTKTKTDDGGSSKRSRDK</sequence>
<proteinExistence type="predicted"/>
<feature type="region of interest" description="Disordered" evidence="1">
    <location>
        <begin position="43"/>
        <end position="70"/>
    </location>
</feature>
<feature type="signal peptide" evidence="2">
    <location>
        <begin position="1"/>
        <end position="21"/>
    </location>
</feature>
<evidence type="ECO:0000256" key="1">
    <source>
        <dbReference type="SAM" id="MobiDB-lite"/>
    </source>
</evidence>
<feature type="chain" id="PRO_5046663258" evidence="2">
    <location>
        <begin position="22"/>
        <end position="141"/>
    </location>
</feature>
<organism evidence="3 4">
    <name type="scientific">Loxostege sticticalis</name>
    <name type="common">Beet webworm moth</name>
    <dbReference type="NCBI Taxonomy" id="481309"/>
    <lineage>
        <taxon>Eukaryota</taxon>
        <taxon>Metazoa</taxon>
        <taxon>Ecdysozoa</taxon>
        <taxon>Arthropoda</taxon>
        <taxon>Hexapoda</taxon>
        <taxon>Insecta</taxon>
        <taxon>Pterygota</taxon>
        <taxon>Neoptera</taxon>
        <taxon>Endopterygota</taxon>
        <taxon>Lepidoptera</taxon>
        <taxon>Glossata</taxon>
        <taxon>Ditrysia</taxon>
        <taxon>Pyraloidea</taxon>
        <taxon>Crambidae</taxon>
        <taxon>Pyraustinae</taxon>
        <taxon>Loxostege</taxon>
    </lineage>
</organism>
<dbReference type="EMBL" id="JBEUOH010000022">
    <property type="protein sequence ID" value="KAL0867488.1"/>
    <property type="molecule type" value="Genomic_DNA"/>
</dbReference>
<gene>
    <name evidence="3" type="ORF">ABMA27_008272</name>
</gene>
<reference evidence="3 4" key="1">
    <citation type="submission" date="2024-06" db="EMBL/GenBank/DDBJ databases">
        <title>A chromosome-level genome assembly of beet webworm, Loxostege sticticalis.</title>
        <authorList>
            <person name="Zhang Y."/>
        </authorList>
    </citation>
    <scope>NUCLEOTIDE SEQUENCE [LARGE SCALE GENOMIC DNA]</scope>
    <source>
        <strain evidence="3">AQ026</strain>
        <tissue evidence="3">Whole body</tissue>
    </source>
</reference>
<dbReference type="Proteomes" id="UP001549920">
    <property type="component" value="Unassembled WGS sequence"/>
</dbReference>